<organism evidence="1 2">
    <name type="scientific">Micromonospora aurantiaca</name>
    <name type="common">nom. illeg.</name>
    <dbReference type="NCBI Taxonomy" id="47850"/>
    <lineage>
        <taxon>Bacteria</taxon>
        <taxon>Bacillati</taxon>
        <taxon>Actinomycetota</taxon>
        <taxon>Actinomycetes</taxon>
        <taxon>Micromonosporales</taxon>
        <taxon>Micromonosporaceae</taxon>
        <taxon>Micromonospora</taxon>
    </lineage>
</organism>
<dbReference type="Proteomes" id="UP000253958">
    <property type="component" value="Chromosome"/>
</dbReference>
<dbReference type="RefSeq" id="WP_013473374.1">
    <property type="nucleotide sequence ID" value="NZ_CBDRJL010000027.1"/>
</dbReference>
<sequence length="139" mass="14906">MQLRLKYAPVPENAARFAGDIVVSAAQVSAVHLDYTPDSLTSVDAILDGFRAEGLTAGQVAETLFGFGCYVGEVLTRHAGGRWRATTADELAVVGWPMVVELAGQGWCNPIAKAFKRLENGPEDSLRYFYAVFAPGGAR</sequence>
<name>A0A1C6TCV6_9ACTN</name>
<protein>
    <submittedName>
        <fullName evidence="1">Uncharacterized protein</fullName>
    </submittedName>
</protein>
<dbReference type="AlphaFoldDB" id="A0A1C6TCV6"/>
<dbReference type="EMBL" id="CP031263">
    <property type="protein sequence ID" value="AXH94411.1"/>
    <property type="molecule type" value="Genomic_DNA"/>
</dbReference>
<evidence type="ECO:0000313" key="1">
    <source>
        <dbReference type="EMBL" id="AXH94411.1"/>
    </source>
</evidence>
<evidence type="ECO:0000313" key="2">
    <source>
        <dbReference type="Proteomes" id="UP000253958"/>
    </source>
</evidence>
<proteinExistence type="predicted"/>
<accession>A0A1C6TCV6</accession>
<gene>
    <name evidence="1" type="ORF">DVH21_08515</name>
</gene>
<reference evidence="1 2" key="2">
    <citation type="submission" date="2018-08" db="EMBL/GenBank/DDBJ databases">
        <title>Streptomyces kandeliansis sp. nov., an endophytic bacterium isolated from mangrove plant.</title>
        <authorList>
            <person name="Wang R."/>
        </authorList>
    </citation>
    <scope>NUCLEOTIDE SEQUENCE [LARGE SCALE GENOMIC DNA]</scope>
    <source>
        <strain evidence="2">H14(2018)</strain>
    </source>
</reference>
<reference evidence="1 2" key="1">
    <citation type="submission" date="2018-07" db="EMBL/GenBank/DDBJ databases">
        <authorList>
            <person name="Ye Y."/>
        </authorList>
    </citation>
    <scope>NUCLEOTIDE SEQUENCE [LARGE SCALE GENOMIC DNA]</scope>
    <source>
        <strain evidence="2">H14(2018)</strain>
    </source>
</reference>